<dbReference type="Proteomes" id="UP000766609">
    <property type="component" value="Unassembled WGS sequence"/>
</dbReference>
<dbReference type="InterPro" id="IPR012657">
    <property type="entry name" value="23S_rRNA-intervening_sequence"/>
</dbReference>
<proteinExistence type="predicted"/>
<dbReference type="PANTHER" id="PTHR38471">
    <property type="entry name" value="FOUR HELIX BUNDLE PROTEIN"/>
    <property type="match status" value="1"/>
</dbReference>
<dbReference type="PANTHER" id="PTHR38471:SF2">
    <property type="entry name" value="FOUR HELIX BUNDLE PROTEIN"/>
    <property type="match status" value="1"/>
</dbReference>
<sequence>MPKENHILTKTFEFANKSIDLYLQLRKAGHYRLADQFVGSATSIGANVEEAQAAHSKLDFIAKMVIAAKEARETRYWLRLFNREELGANHSDYELLKNEIEEILKILNSIIKSSREGKRNS</sequence>
<dbReference type="PIRSF" id="PIRSF035652">
    <property type="entry name" value="CHP02436"/>
    <property type="match status" value="1"/>
</dbReference>
<reference evidence="1 2" key="1">
    <citation type="submission" date="2021-06" db="EMBL/GenBank/DDBJ databases">
        <title>44 bacteria genomes isolated from Dapeng, Shenzhen.</title>
        <authorList>
            <person name="Zheng W."/>
            <person name="Yu S."/>
            <person name="Huang Y."/>
        </authorList>
    </citation>
    <scope>NUCLEOTIDE SEQUENCE [LARGE SCALE GENOMIC DNA]</scope>
    <source>
        <strain evidence="1 2">DP5N14-6</strain>
    </source>
</reference>
<organism evidence="1 2">
    <name type="scientific">Algoriphagus marincola</name>
    <dbReference type="NCBI Taxonomy" id="264027"/>
    <lineage>
        <taxon>Bacteria</taxon>
        <taxon>Pseudomonadati</taxon>
        <taxon>Bacteroidota</taxon>
        <taxon>Cytophagia</taxon>
        <taxon>Cytophagales</taxon>
        <taxon>Cyclobacteriaceae</taxon>
        <taxon>Algoriphagus</taxon>
    </lineage>
</organism>
<dbReference type="EMBL" id="JAHVHP010000001">
    <property type="protein sequence ID" value="MBY5950863.1"/>
    <property type="molecule type" value="Genomic_DNA"/>
</dbReference>
<protein>
    <submittedName>
        <fullName evidence="1">Four helix bundle protein</fullName>
    </submittedName>
</protein>
<dbReference type="InterPro" id="IPR036583">
    <property type="entry name" value="23S_rRNA_IVS_sf"/>
</dbReference>
<evidence type="ECO:0000313" key="2">
    <source>
        <dbReference type="Proteomes" id="UP000766609"/>
    </source>
</evidence>
<dbReference type="SUPFAM" id="SSF158446">
    <property type="entry name" value="IVS-encoded protein-like"/>
    <property type="match status" value="1"/>
</dbReference>
<gene>
    <name evidence="1" type="ORF">KUV23_07755</name>
</gene>
<accession>A0ABS7N3F4</accession>
<keyword evidence="2" id="KW-1185">Reference proteome</keyword>
<dbReference type="Gene3D" id="1.20.1440.60">
    <property type="entry name" value="23S rRNA-intervening sequence"/>
    <property type="match status" value="1"/>
</dbReference>
<dbReference type="NCBIfam" id="TIGR02436">
    <property type="entry name" value="four helix bundle protein"/>
    <property type="match status" value="1"/>
</dbReference>
<dbReference type="Pfam" id="PF05635">
    <property type="entry name" value="23S_rRNA_IVP"/>
    <property type="match status" value="1"/>
</dbReference>
<evidence type="ECO:0000313" key="1">
    <source>
        <dbReference type="EMBL" id="MBY5950863.1"/>
    </source>
</evidence>
<comment type="caution">
    <text evidence="1">The sequence shown here is derived from an EMBL/GenBank/DDBJ whole genome shotgun (WGS) entry which is preliminary data.</text>
</comment>
<name>A0ABS7N3F4_9BACT</name>
<dbReference type="RefSeq" id="WP_222583687.1">
    <property type="nucleotide sequence ID" value="NZ_JAHVHP010000001.1"/>
</dbReference>